<dbReference type="EMBL" id="JACCCZ010000001">
    <property type="protein sequence ID" value="NYG03172.1"/>
    <property type="molecule type" value="Genomic_DNA"/>
</dbReference>
<feature type="compositionally biased region" description="Low complexity" evidence="1">
    <location>
        <begin position="49"/>
        <end position="69"/>
    </location>
</feature>
<dbReference type="Proteomes" id="UP000549695">
    <property type="component" value="Unassembled WGS sequence"/>
</dbReference>
<evidence type="ECO:0008006" key="5">
    <source>
        <dbReference type="Google" id="ProtNLM"/>
    </source>
</evidence>
<keyword evidence="2" id="KW-0472">Membrane</keyword>
<dbReference type="GeneID" id="98053173"/>
<keyword evidence="2" id="KW-0812">Transmembrane</keyword>
<dbReference type="AlphaFoldDB" id="A0A852WCR5"/>
<gene>
    <name evidence="3" type="ORF">HDA37_003457</name>
</gene>
<feature type="transmembrane region" description="Helical" evidence="2">
    <location>
        <begin position="17"/>
        <end position="39"/>
    </location>
</feature>
<feature type="compositionally biased region" description="Pro residues" evidence="1">
    <location>
        <begin position="91"/>
        <end position="104"/>
    </location>
</feature>
<comment type="caution">
    <text evidence="3">The sequence shown here is derived from an EMBL/GenBank/DDBJ whole genome shotgun (WGS) entry which is preliminary data.</text>
</comment>
<reference evidence="3 4" key="1">
    <citation type="submission" date="2020-07" db="EMBL/GenBank/DDBJ databases">
        <title>Sequencing the genomes of 1000 actinobacteria strains.</title>
        <authorList>
            <person name="Klenk H.-P."/>
        </authorList>
    </citation>
    <scope>NUCLEOTIDE SEQUENCE [LARGE SCALE GENOMIC DNA]</scope>
    <source>
        <strain evidence="3 4">DSM 44749</strain>
    </source>
</reference>
<sequence length="278" mass="28169">MHPVGPLPASVYWRRRACAVGVALLALFALLWLTTWLLIPRGSDEPAGTAARTTPQSSQTTPDTGTAAPAAPPGSPSPASPAPGTGAPASVPLPDPAAPGPPPAAATGTSAGPATPNAGPADETVRPDDTPRPSVQVPQAAPSPPTGPVPCTDAMIEVRAETGQPTYPSGARPELRLVVTNVSGQPCVRDLDGAQQEIAVWSGDGATKLWSSNDCSNPSSDDLRTLVPGQPVAFAVTWTGLASEPGCAGERTRVGPGGYRVLARLDRVVSEPAPLLMS</sequence>
<evidence type="ECO:0000256" key="2">
    <source>
        <dbReference type="SAM" id="Phobius"/>
    </source>
</evidence>
<dbReference type="RefSeq" id="WP_179761647.1">
    <property type="nucleotide sequence ID" value="NZ_BAAAJZ010000003.1"/>
</dbReference>
<evidence type="ECO:0000313" key="4">
    <source>
        <dbReference type="Proteomes" id="UP000549695"/>
    </source>
</evidence>
<organism evidence="3 4">
    <name type="scientific">Pseudonocardia alni</name>
    <name type="common">Amycolata alni</name>
    <dbReference type="NCBI Taxonomy" id="33907"/>
    <lineage>
        <taxon>Bacteria</taxon>
        <taxon>Bacillati</taxon>
        <taxon>Actinomycetota</taxon>
        <taxon>Actinomycetes</taxon>
        <taxon>Pseudonocardiales</taxon>
        <taxon>Pseudonocardiaceae</taxon>
        <taxon>Pseudonocardia</taxon>
    </lineage>
</organism>
<keyword evidence="4" id="KW-1185">Reference proteome</keyword>
<feature type="compositionally biased region" description="Low complexity" evidence="1">
    <location>
        <begin position="105"/>
        <end position="121"/>
    </location>
</feature>
<proteinExistence type="predicted"/>
<protein>
    <recommendedName>
        <fullName evidence="5">MucR family transcriptional regulator</fullName>
    </recommendedName>
</protein>
<name>A0A852WCR5_PSEA5</name>
<feature type="compositionally biased region" description="Pro residues" evidence="1">
    <location>
        <begin position="70"/>
        <end position="81"/>
    </location>
</feature>
<keyword evidence="2" id="KW-1133">Transmembrane helix</keyword>
<evidence type="ECO:0000313" key="3">
    <source>
        <dbReference type="EMBL" id="NYG03172.1"/>
    </source>
</evidence>
<feature type="region of interest" description="Disordered" evidence="1">
    <location>
        <begin position="43"/>
        <end position="152"/>
    </location>
</feature>
<accession>A0A852WCR5</accession>
<evidence type="ECO:0000256" key="1">
    <source>
        <dbReference type="SAM" id="MobiDB-lite"/>
    </source>
</evidence>